<dbReference type="Gene3D" id="3.40.630.30">
    <property type="match status" value="1"/>
</dbReference>
<feature type="region of interest" description="Disordered" evidence="1">
    <location>
        <begin position="216"/>
        <end position="248"/>
    </location>
</feature>
<protein>
    <recommendedName>
        <fullName evidence="4">N-acetyltransferase domain-containing protein</fullName>
    </recommendedName>
</protein>
<evidence type="ECO:0000313" key="3">
    <source>
        <dbReference type="Proteomes" id="UP000738349"/>
    </source>
</evidence>
<evidence type="ECO:0000313" key="2">
    <source>
        <dbReference type="EMBL" id="KAH7175442.1"/>
    </source>
</evidence>
<feature type="compositionally biased region" description="Pro residues" evidence="1">
    <location>
        <begin position="92"/>
        <end position="108"/>
    </location>
</feature>
<feature type="region of interest" description="Disordered" evidence="1">
    <location>
        <begin position="90"/>
        <end position="110"/>
    </location>
</feature>
<dbReference type="AlphaFoldDB" id="A0A9P9FT02"/>
<gene>
    <name evidence="2" type="ORF">EDB81DRAFT_939594</name>
</gene>
<dbReference type="EMBL" id="JAGMUV010000001">
    <property type="protein sequence ID" value="KAH7175442.1"/>
    <property type="molecule type" value="Genomic_DNA"/>
</dbReference>
<organism evidence="2 3">
    <name type="scientific">Dactylonectria macrodidyma</name>
    <dbReference type="NCBI Taxonomy" id="307937"/>
    <lineage>
        <taxon>Eukaryota</taxon>
        <taxon>Fungi</taxon>
        <taxon>Dikarya</taxon>
        <taxon>Ascomycota</taxon>
        <taxon>Pezizomycotina</taxon>
        <taxon>Sordariomycetes</taxon>
        <taxon>Hypocreomycetidae</taxon>
        <taxon>Hypocreales</taxon>
        <taxon>Nectriaceae</taxon>
        <taxon>Dactylonectria</taxon>
    </lineage>
</organism>
<dbReference type="InterPro" id="IPR016181">
    <property type="entry name" value="Acyl_CoA_acyltransferase"/>
</dbReference>
<sequence length="275" mass="29563">MAFIRPYEKRDFNATAHICRETLPPSLKSSPDAQRLAPYLWTHQYTHLCPLTCFVLDDGHGSAVGYCIGCPDIPAFISAYPSYTAAVLDPSPDLPPPRPDPLAPPEPWTSPDGSVNGACLTQLAYDPRRLLLGDARTAAVAGRYRATLHIDLLEAWQAQGWGRKLLERTVGALAEQRCARDGSEEPNLGVWVGVADDNAKVVPFYERMGFRLWEDDDDADSGGHGQGPEADAFADAAAADSTKGGMPKRKIKVDGSIVLVREFSGAAAGSVGDAD</sequence>
<comment type="caution">
    <text evidence="2">The sequence shown here is derived from an EMBL/GenBank/DDBJ whole genome shotgun (WGS) entry which is preliminary data.</text>
</comment>
<accession>A0A9P9FT02</accession>
<keyword evidence="3" id="KW-1185">Reference proteome</keyword>
<dbReference type="SUPFAM" id="SSF55729">
    <property type="entry name" value="Acyl-CoA N-acyltransferases (Nat)"/>
    <property type="match status" value="1"/>
</dbReference>
<evidence type="ECO:0000256" key="1">
    <source>
        <dbReference type="SAM" id="MobiDB-lite"/>
    </source>
</evidence>
<name>A0A9P9FT02_9HYPO</name>
<dbReference type="OrthoDB" id="64477at2759"/>
<proteinExistence type="predicted"/>
<dbReference type="Proteomes" id="UP000738349">
    <property type="component" value="Unassembled WGS sequence"/>
</dbReference>
<evidence type="ECO:0008006" key="4">
    <source>
        <dbReference type="Google" id="ProtNLM"/>
    </source>
</evidence>
<reference evidence="2" key="1">
    <citation type="journal article" date="2021" name="Nat. Commun.">
        <title>Genetic determinants of endophytism in the Arabidopsis root mycobiome.</title>
        <authorList>
            <person name="Mesny F."/>
            <person name="Miyauchi S."/>
            <person name="Thiergart T."/>
            <person name="Pickel B."/>
            <person name="Atanasova L."/>
            <person name="Karlsson M."/>
            <person name="Huettel B."/>
            <person name="Barry K.W."/>
            <person name="Haridas S."/>
            <person name="Chen C."/>
            <person name="Bauer D."/>
            <person name="Andreopoulos W."/>
            <person name="Pangilinan J."/>
            <person name="LaButti K."/>
            <person name="Riley R."/>
            <person name="Lipzen A."/>
            <person name="Clum A."/>
            <person name="Drula E."/>
            <person name="Henrissat B."/>
            <person name="Kohler A."/>
            <person name="Grigoriev I.V."/>
            <person name="Martin F.M."/>
            <person name="Hacquard S."/>
        </authorList>
    </citation>
    <scope>NUCLEOTIDE SEQUENCE</scope>
    <source>
        <strain evidence="2">MPI-CAGE-AT-0147</strain>
    </source>
</reference>
<feature type="compositionally biased region" description="Low complexity" evidence="1">
    <location>
        <begin position="230"/>
        <end position="240"/>
    </location>
</feature>